<keyword evidence="12" id="KW-0378">Hydrolase</keyword>
<dbReference type="EMBL" id="JBCEZU010000112">
    <property type="protein sequence ID" value="KAK9528039.1"/>
    <property type="molecule type" value="Genomic_DNA"/>
</dbReference>
<feature type="compositionally biased region" description="Basic and acidic residues" evidence="21">
    <location>
        <begin position="330"/>
        <end position="341"/>
    </location>
</feature>
<organism evidence="24 25">
    <name type="scientific">Zoarces viviparus</name>
    <name type="common">Viviparous eelpout</name>
    <name type="synonym">Blennius viviparus</name>
    <dbReference type="NCBI Taxonomy" id="48416"/>
    <lineage>
        <taxon>Eukaryota</taxon>
        <taxon>Metazoa</taxon>
        <taxon>Chordata</taxon>
        <taxon>Craniata</taxon>
        <taxon>Vertebrata</taxon>
        <taxon>Euteleostomi</taxon>
        <taxon>Actinopterygii</taxon>
        <taxon>Neopterygii</taxon>
        <taxon>Teleostei</taxon>
        <taxon>Neoteleostei</taxon>
        <taxon>Acanthomorphata</taxon>
        <taxon>Eupercaria</taxon>
        <taxon>Perciformes</taxon>
        <taxon>Cottioidei</taxon>
        <taxon>Zoarcales</taxon>
        <taxon>Zoarcidae</taxon>
        <taxon>Zoarcinae</taxon>
        <taxon>Zoarces</taxon>
    </lineage>
</organism>
<comment type="subcellular location">
    <subcellularLocation>
        <location evidence="2">Chromosome</location>
    </subcellularLocation>
    <subcellularLocation>
        <location evidence="1">Nucleus</location>
    </subcellularLocation>
</comment>
<feature type="compositionally biased region" description="Acidic residues" evidence="21">
    <location>
        <begin position="532"/>
        <end position="544"/>
    </location>
</feature>
<feature type="domain" description="DNA endonuclease Ctp1 N-terminal" evidence="23">
    <location>
        <begin position="17"/>
        <end position="128"/>
    </location>
</feature>
<accession>A0AAW1F307</accession>
<dbReference type="GO" id="GO:0051301">
    <property type="term" value="P:cell division"/>
    <property type="evidence" value="ECO:0007669"/>
    <property type="project" value="UniProtKB-KW"/>
</dbReference>
<keyword evidence="13" id="KW-0862">Zinc</keyword>
<keyword evidence="5" id="KW-0158">Chromosome</keyword>
<keyword evidence="16" id="KW-0234">DNA repair</keyword>
<evidence type="ECO:0000259" key="22">
    <source>
        <dbReference type="Pfam" id="PF08573"/>
    </source>
</evidence>
<keyword evidence="18" id="KW-0469">Meiosis</keyword>
<evidence type="ECO:0000256" key="19">
    <source>
        <dbReference type="ARBA" id="ARBA00023306"/>
    </source>
</evidence>
<dbReference type="GO" id="GO:0005694">
    <property type="term" value="C:chromosome"/>
    <property type="evidence" value="ECO:0007669"/>
    <property type="project" value="UniProtKB-SubCell"/>
</dbReference>
<keyword evidence="7" id="KW-0132">Cell division</keyword>
<feature type="compositionally biased region" description="Basic and acidic residues" evidence="21">
    <location>
        <begin position="389"/>
        <end position="401"/>
    </location>
</feature>
<dbReference type="AlphaFoldDB" id="A0AAW1F307"/>
<evidence type="ECO:0000256" key="1">
    <source>
        <dbReference type="ARBA" id="ARBA00004123"/>
    </source>
</evidence>
<feature type="compositionally biased region" description="Basic and acidic residues" evidence="21">
    <location>
        <begin position="445"/>
        <end position="455"/>
    </location>
</feature>
<dbReference type="Pfam" id="PF10482">
    <property type="entry name" value="CtIP_N"/>
    <property type="match status" value="1"/>
</dbReference>
<feature type="domain" description="DNA endonuclease activator Ctp1 C-terminal" evidence="22">
    <location>
        <begin position="597"/>
        <end position="632"/>
    </location>
</feature>
<dbReference type="PANTHER" id="PTHR15107">
    <property type="entry name" value="RETINOBLASTOMA BINDING PROTEIN 8"/>
    <property type="match status" value="1"/>
</dbReference>
<protein>
    <recommendedName>
        <fullName evidence="4">DNA endonuclease RBBP8</fullName>
    </recommendedName>
</protein>
<evidence type="ECO:0000256" key="3">
    <source>
        <dbReference type="ARBA" id="ARBA00007496"/>
    </source>
</evidence>
<evidence type="ECO:0000256" key="6">
    <source>
        <dbReference type="ARBA" id="ARBA00022553"/>
    </source>
</evidence>
<dbReference type="GO" id="GO:0051321">
    <property type="term" value="P:meiotic cell cycle"/>
    <property type="evidence" value="ECO:0007669"/>
    <property type="project" value="UniProtKB-KW"/>
</dbReference>
<keyword evidence="9" id="KW-0255">Endonuclease</keyword>
<feature type="region of interest" description="Disordered" evidence="21">
    <location>
        <begin position="644"/>
        <end position="663"/>
    </location>
</feature>
<keyword evidence="25" id="KW-1185">Reference proteome</keyword>
<comment type="similarity">
    <text evidence="3">Belongs to the COM1/SAE2/CtIP family.</text>
</comment>
<evidence type="ECO:0000313" key="25">
    <source>
        <dbReference type="Proteomes" id="UP001488805"/>
    </source>
</evidence>
<feature type="compositionally biased region" description="Polar residues" evidence="21">
    <location>
        <begin position="344"/>
        <end position="357"/>
    </location>
</feature>
<feature type="region of interest" description="Disordered" evidence="21">
    <location>
        <begin position="253"/>
        <end position="422"/>
    </location>
</feature>
<evidence type="ECO:0000256" key="21">
    <source>
        <dbReference type="SAM" id="MobiDB-lite"/>
    </source>
</evidence>
<evidence type="ECO:0000256" key="11">
    <source>
        <dbReference type="ARBA" id="ARBA00022776"/>
    </source>
</evidence>
<dbReference type="GO" id="GO:0005634">
    <property type="term" value="C:nucleus"/>
    <property type="evidence" value="ECO:0007669"/>
    <property type="project" value="UniProtKB-SubCell"/>
</dbReference>
<evidence type="ECO:0000256" key="18">
    <source>
        <dbReference type="ARBA" id="ARBA00023254"/>
    </source>
</evidence>
<dbReference type="InterPro" id="IPR033316">
    <property type="entry name" value="RBBP8-like"/>
</dbReference>
<proteinExistence type="inferred from homology"/>
<evidence type="ECO:0000256" key="10">
    <source>
        <dbReference type="ARBA" id="ARBA00022763"/>
    </source>
</evidence>
<evidence type="ECO:0000256" key="12">
    <source>
        <dbReference type="ARBA" id="ARBA00022801"/>
    </source>
</evidence>
<keyword evidence="19" id="KW-0131">Cell cycle</keyword>
<evidence type="ECO:0000256" key="17">
    <source>
        <dbReference type="ARBA" id="ARBA00023242"/>
    </source>
</evidence>
<feature type="compositionally biased region" description="Basic and acidic residues" evidence="21">
    <location>
        <begin position="411"/>
        <end position="421"/>
    </location>
</feature>
<keyword evidence="15" id="KW-0238">DNA-binding</keyword>
<reference evidence="24 25" key="1">
    <citation type="journal article" date="2024" name="Genome Biol. Evol.">
        <title>Chromosome-level genome assembly of the viviparous eelpout Zoarces viviparus.</title>
        <authorList>
            <person name="Fuhrmann N."/>
            <person name="Brasseur M.V."/>
            <person name="Bakowski C.E."/>
            <person name="Podsiadlowski L."/>
            <person name="Prost S."/>
            <person name="Krehenwinkel H."/>
            <person name="Mayer C."/>
        </authorList>
    </citation>
    <scope>NUCLEOTIDE SEQUENCE [LARGE SCALE GENOMIC DNA]</scope>
    <source>
        <strain evidence="24">NO-MEL_2022_Ind0_liver</strain>
    </source>
</reference>
<evidence type="ECO:0000256" key="2">
    <source>
        <dbReference type="ARBA" id="ARBA00004286"/>
    </source>
</evidence>
<keyword evidence="11" id="KW-0498">Mitosis</keyword>
<dbReference type="PANTHER" id="PTHR15107:SF4">
    <property type="entry name" value="DNA ENDONUCLEASE RBBP8"/>
    <property type="match status" value="1"/>
</dbReference>
<keyword evidence="14 20" id="KW-0175">Coiled coil</keyword>
<name>A0AAW1F307_ZOAVI</name>
<feature type="compositionally biased region" description="Polar residues" evidence="21">
    <location>
        <begin position="367"/>
        <end position="384"/>
    </location>
</feature>
<evidence type="ECO:0000256" key="13">
    <source>
        <dbReference type="ARBA" id="ARBA00022833"/>
    </source>
</evidence>
<evidence type="ECO:0000256" key="9">
    <source>
        <dbReference type="ARBA" id="ARBA00022759"/>
    </source>
</evidence>
<feature type="region of interest" description="Disordered" evidence="21">
    <location>
        <begin position="134"/>
        <end position="157"/>
    </location>
</feature>
<dbReference type="Pfam" id="PF08573">
    <property type="entry name" value="SAE2"/>
    <property type="match status" value="1"/>
</dbReference>
<feature type="region of interest" description="Disordered" evidence="21">
    <location>
        <begin position="524"/>
        <end position="558"/>
    </location>
</feature>
<dbReference type="GO" id="GO:0004519">
    <property type="term" value="F:endonuclease activity"/>
    <property type="evidence" value="ECO:0007669"/>
    <property type="project" value="UniProtKB-KW"/>
</dbReference>
<keyword evidence="6" id="KW-0597">Phosphoprotein</keyword>
<evidence type="ECO:0000256" key="20">
    <source>
        <dbReference type="SAM" id="Coils"/>
    </source>
</evidence>
<dbReference type="GO" id="GO:0010792">
    <property type="term" value="P:DNA double-strand break processing involved in repair via single-strand annealing"/>
    <property type="evidence" value="ECO:0007669"/>
    <property type="project" value="TreeGrafter"/>
</dbReference>
<feature type="compositionally biased region" description="Polar residues" evidence="21">
    <location>
        <begin position="253"/>
        <end position="264"/>
    </location>
</feature>
<evidence type="ECO:0000256" key="7">
    <source>
        <dbReference type="ARBA" id="ARBA00022618"/>
    </source>
</evidence>
<gene>
    <name evidence="24" type="ORF">VZT92_014540</name>
</gene>
<dbReference type="GO" id="GO:0016787">
    <property type="term" value="F:hydrolase activity"/>
    <property type="evidence" value="ECO:0007669"/>
    <property type="project" value="UniProtKB-KW"/>
</dbReference>
<evidence type="ECO:0000256" key="5">
    <source>
        <dbReference type="ARBA" id="ARBA00022454"/>
    </source>
</evidence>
<sequence>MSSPGPSSGTPNPTDFFDGLWRQLRESHHNALQELGEKVSKLKKERYLDAQSLEVFHLRTQQLKEQNKNLQDAVSSLQERLCMGECDRCAILEEDLKNNQDQNLRLIAKLKNERGRLEDENRKLHAELHKVKMSRLEPQQASSSEQEDGIIPDSPILTSSLPVANKLKKQKDIDKMKHVRYAEMPLPNKSLFIVLDEEPVDATKNPGRAQVLVPNTCELDTSQISNDVNLNPEEAIAETCGLELIGDPHVKTETTAGQQSSSKPSWKHDFRLKPHRSSPLSTLFRGPNTATEKSRSLLQNVKRFSEEGSNNKAKRKKEQSEPEVLGIEEGVDKQNEGKHVQPELTKQSSTALSNQGLTKWLVDSKHQSAQNRTSNQRPNVSSISAAFKKPYDREANKDSVGKKGTPQQDLDASHDRHKGKEAGTWLKVDPMWSIDPVLALSMFDSEGRGDEQKKEEEEEEECHGELVDSDRTWVSHSLLQCRGENARDRRDSVSGLGEKANDSLDMMFDTTAYGEYKSCNNSHLGQSQPCGGDDDEAGEEDDDQQDPHENTMSQSYGHKARRPTFAHMAVVRKKDERRKLKGATCKECEIYYAHLPEEAKQKKLSACSRHRFLYIPPSTPENFWEVGFPSTQTCIERGYIKEEQNPQARTRRRQPFNALFSPK</sequence>
<feature type="coiled-coil region" evidence="20">
    <location>
        <begin position="25"/>
        <end position="127"/>
    </location>
</feature>
<comment type="caution">
    <text evidence="24">The sequence shown here is derived from an EMBL/GenBank/DDBJ whole genome shotgun (WGS) entry which is preliminary data.</text>
</comment>
<evidence type="ECO:0000256" key="14">
    <source>
        <dbReference type="ARBA" id="ARBA00023054"/>
    </source>
</evidence>
<keyword evidence="17" id="KW-0539">Nucleus</keyword>
<evidence type="ECO:0000256" key="15">
    <source>
        <dbReference type="ARBA" id="ARBA00023125"/>
    </source>
</evidence>
<dbReference type="InterPro" id="IPR013882">
    <property type="entry name" value="Ctp1_C"/>
</dbReference>
<evidence type="ECO:0000256" key="8">
    <source>
        <dbReference type="ARBA" id="ARBA00022722"/>
    </source>
</evidence>
<dbReference type="GO" id="GO:0003684">
    <property type="term" value="F:damaged DNA binding"/>
    <property type="evidence" value="ECO:0007669"/>
    <property type="project" value="TreeGrafter"/>
</dbReference>
<evidence type="ECO:0000313" key="24">
    <source>
        <dbReference type="EMBL" id="KAK9528039.1"/>
    </source>
</evidence>
<keyword evidence="8" id="KW-0540">Nuclease</keyword>
<keyword evidence="10" id="KW-0227">DNA damage</keyword>
<dbReference type="Proteomes" id="UP001488805">
    <property type="component" value="Unassembled WGS sequence"/>
</dbReference>
<evidence type="ECO:0000259" key="23">
    <source>
        <dbReference type="Pfam" id="PF10482"/>
    </source>
</evidence>
<evidence type="ECO:0000256" key="16">
    <source>
        <dbReference type="ARBA" id="ARBA00023204"/>
    </source>
</evidence>
<feature type="region of interest" description="Disordered" evidence="21">
    <location>
        <begin position="443"/>
        <end position="468"/>
    </location>
</feature>
<feature type="compositionally biased region" description="Polar residues" evidence="21">
    <location>
        <begin position="288"/>
        <end position="299"/>
    </location>
</feature>
<evidence type="ECO:0000256" key="4">
    <source>
        <dbReference type="ARBA" id="ARBA00020680"/>
    </source>
</evidence>
<dbReference type="InterPro" id="IPR019518">
    <property type="entry name" value="CtIP_N"/>
</dbReference>